<dbReference type="CDD" id="cd02205">
    <property type="entry name" value="CBS_pair_SF"/>
    <property type="match status" value="1"/>
</dbReference>
<dbReference type="Gene3D" id="3.10.580.10">
    <property type="entry name" value="CBS-domain"/>
    <property type="match status" value="1"/>
</dbReference>
<dbReference type="InterPro" id="IPR002885">
    <property type="entry name" value="PPR_rpt"/>
</dbReference>
<feature type="compositionally biased region" description="Acidic residues" evidence="3">
    <location>
        <begin position="108"/>
        <end position="119"/>
    </location>
</feature>
<feature type="compositionally biased region" description="Acidic residues" evidence="3">
    <location>
        <begin position="170"/>
        <end position="183"/>
    </location>
</feature>
<accession>A0A7R9WAV4</accession>
<dbReference type="AlphaFoldDB" id="A0A7R9WAV4"/>
<feature type="domain" description="CBS" evidence="4">
    <location>
        <begin position="781"/>
        <end position="822"/>
    </location>
</feature>
<keyword evidence="1" id="KW-0677">Repeat</keyword>
<dbReference type="PANTHER" id="PTHR47581:SF2">
    <property type="entry name" value="OS09G0431600 PROTEIN"/>
    <property type="match status" value="1"/>
</dbReference>
<name>A0A7R9WAV4_9CHLO</name>
<feature type="repeat" description="PPR" evidence="2">
    <location>
        <begin position="423"/>
        <end position="457"/>
    </location>
</feature>
<organism evidence="5">
    <name type="scientific">Ostreococcus mediterraneus</name>
    <dbReference type="NCBI Taxonomy" id="1486918"/>
    <lineage>
        <taxon>Eukaryota</taxon>
        <taxon>Viridiplantae</taxon>
        <taxon>Chlorophyta</taxon>
        <taxon>Mamiellophyceae</taxon>
        <taxon>Mamiellales</taxon>
        <taxon>Bathycoccaceae</taxon>
        <taxon>Ostreococcus</taxon>
    </lineage>
</organism>
<evidence type="ECO:0000259" key="4">
    <source>
        <dbReference type="Pfam" id="PF00571"/>
    </source>
</evidence>
<dbReference type="InterPro" id="IPR044781">
    <property type="entry name" value="At5g10690-like"/>
</dbReference>
<dbReference type="PANTHER" id="PTHR47581">
    <property type="entry name" value="OS09G0431600 PROTEIN"/>
    <property type="match status" value="1"/>
</dbReference>
<dbReference type="SUPFAM" id="SSF54631">
    <property type="entry name" value="CBS-domain pair"/>
    <property type="match status" value="1"/>
</dbReference>
<dbReference type="InterPro" id="IPR046342">
    <property type="entry name" value="CBS_dom_sf"/>
</dbReference>
<protein>
    <recommendedName>
        <fullName evidence="4">CBS domain-containing protein</fullName>
    </recommendedName>
</protein>
<evidence type="ECO:0000256" key="1">
    <source>
        <dbReference type="ARBA" id="ARBA00022737"/>
    </source>
</evidence>
<dbReference type="Pfam" id="PF00571">
    <property type="entry name" value="CBS"/>
    <property type="match status" value="1"/>
</dbReference>
<proteinExistence type="predicted"/>
<dbReference type="PROSITE" id="PS51375">
    <property type="entry name" value="PPR"/>
    <property type="match status" value="1"/>
</dbReference>
<feature type="region of interest" description="Disordered" evidence="3">
    <location>
        <begin position="1"/>
        <end position="36"/>
    </location>
</feature>
<sequence>MMRASPAATTSASSHIVGALGPGRRAGRARASGAGHARCDGMSRAARCDGLATSTADASYASRGASFGTSARARGPCEGFASIGRGRSRGVRARAAGRGGARAREPTFDEDDDDEEDDSLASLGAWESMNDRGRSSSRRPCDGTSGVARKSDDRSSWRHLSTVGGTLDLDSTESVDADDENDKDDGWRASASASAVPMAELNRAFKAVKPSTRRGAPARDGSRSKLVPLGGRRLTSKIKELGDARRLEDVFELLEMSSIPSTPNGRKITIGAVIGACVKCKELDVAYKILMQLDGVNECGAGAPAYSALMLGYAREGRLLEALELLDQWEKGRGPKDGKFGLGKRGNIIMRGSWKWTRDDVPKFGKKDDMGTEWHPKRTATTRMLFAALDACATNGDVQRTRNFMKRIQTWEGRVKGDTFNEDEYLWNALVKACARSNDALLCLNVLPEMARAGVEPTRVTYNITLSACAKAGRPDWCRALLKRMSRLKDENRRPNEVSYTTTLVAECAAARELAGKEHAGGVDVVIDLWREFREKEVSYDGIVIGAFVNAFVAYGDMKNALYALEFGIKQNLYISPSVYFTVMRSLATSGDIDGVRAVGNKLRKKNKSEEIAAECDMFQAEACAAAGDVEGARAAIFSVQNRSEEAAAKVFRARSSGVLVALFVQEVLECDVKFDESFDDGDDEEEEGLKNTFDEDPVASLCRWEKPDVWSVTQALDLLDGAWSYDEFDEEGIGASPAPPPRGGWASAVNAGAVEPLLFKDGVAPNEPIQRILPNIGDSMREGVVVRRSEIVAEALERLRNNYTAVVVDDDTGVPIGTFRQADSYVGAEVTIGQVMGAAPERLSNETTTVGEAAMICVRDAAALIAIVDNQGRLTGVVRQDDILVNPRRSPPNSPR</sequence>
<dbReference type="InterPro" id="IPR011990">
    <property type="entry name" value="TPR-like_helical_dom_sf"/>
</dbReference>
<evidence type="ECO:0000313" key="5">
    <source>
        <dbReference type="EMBL" id="CAD8319323.1"/>
    </source>
</evidence>
<dbReference type="EMBL" id="HBEE01000393">
    <property type="protein sequence ID" value="CAD8319323.1"/>
    <property type="molecule type" value="Transcribed_RNA"/>
</dbReference>
<dbReference type="NCBIfam" id="TIGR00756">
    <property type="entry name" value="PPR"/>
    <property type="match status" value="1"/>
</dbReference>
<dbReference type="Gene3D" id="1.25.40.10">
    <property type="entry name" value="Tetratricopeptide repeat domain"/>
    <property type="match status" value="2"/>
</dbReference>
<feature type="region of interest" description="Disordered" evidence="3">
    <location>
        <begin position="207"/>
        <end position="227"/>
    </location>
</feature>
<gene>
    <name evidence="5" type="ORF">OMED0937_LOCUS326</name>
</gene>
<feature type="region of interest" description="Disordered" evidence="3">
    <location>
        <begin position="65"/>
        <end position="194"/>
    </location>
</feature>
<reference evidence="5" key="1">
    <citation type="submission" date="2021-01" db="EMBL/GenBank/DDBJ databases">
        <authorList>
            <person name="Corre E."/>
            <person name="Pelletier E."/>
            <person name="Niang G."/>
            <person name="Scheremetjew M."/>
            <person name="Finn R."/>
            <person name="Kale V."/>
            <person name="Holt S."/>
            <person name="Cochrane G."/>
            <person name="Meng A."/>
            <person name="Brown T."/>
            <person name="Cohen L."/>
        </authorList>
    </citation>
    <scope>NUCLEOTIDE SEQUENCE</scope>
    <source>
        <strain evidence="5">Clade-D-RCC2593</strain>
    </source>
</reference>
<dbReference type="InterPro" id="IPR000644">
    <property type="entry name" value="CBS_dom"/>
</dbReference>
<dbReference type="Pfam" id="PF13041">
    <property type="entry name" value="PPR_2"/>
    <property type="match status" value="1"/>
</dbReference>
<evidence type="ECO:0000256" key="3">
    <source>
        <dbReference type="SAM" id="MobiDB-lite"/>
    </source>
</evidence>
<evidence type="ECO:0000256" key="2">
    <source>
        <dbReference type="PROSITE-ProRule" id="PRU00708"/>
    </source>
</evidence>
<dbReference type="Pfam" id="PF01535">
    <property type="entry name" value="PPR"/>
    <property type="match status" value="1"/>
</dbReference>